<feature type="compositionally biased region" description="Acidic residues" evidence="1">
    <location>
        <begin position="675"/>
        <end position="692"/>
    </location>
</feature>
<reference evidence="4" key="1">
    <citation type="submission" date="2016-05" db="EMBL/GenBank/DDBJ databases">
        <title>Comparative genomics of biotechnologically important yeasts.</title>
        <authorList>
            <consortium name="DOE Joint Genome Institute"/>
            <person name="Riley R."/>
            <person name="Haridas S."/>
            <person name="Wolfe K.H."/>
            <person name="Lopes M.R."/>
            <person name="Hittinger C.T."/>
            <person name="Goker M."/>
            <person name="Salamov A."/>
            <person name="Wisecaver J."/>
            <person name="Long T.M."/>
            <person name="Aerts A.L."/>
            <person name="Barry K."/>
            <person name="Choi C."/>
            <person name="Clum A."/>
            <person name="Coughlan A.Y."/>
            <person name="Deshpande S."/>
            <person name="Douglass A.P."/>
            <person name="Hanson S.J."/>
            <person name="Klenk H.-P."/>
            <person name="Labutti K."/>
            <person name="Lapidus A."/>
            <person name="Lindquist E."/>
            <person name="Lipzen A."/>
            <person name="Meier-Kolthoff J.P."/>
            <person name="Ohm R.A."/>
            <person name="Otillar R.P."/>
            <person name="Pangilinan J."/>
            <person name="Peng Y."/>
            <person name="Rokas A."/>
            <person name="Rosa C.A."/>
            <person name="Scheuner C."/>
            <person name="Sibirny A.A."/>
            <person name="Slot J.C."/>
            <person name="Stielow J.B."/>
            <person name="Sun H."/>
            <person name="Kurtzman C.P."/>
            <person name="Blackwell M."/>
            <person name="Grigoriev I.V."/>
            <person name="Jeffries T.W."/>
        </authorList>
    </citation>
    <scope>NUCLEOTIDE SEQUENCE [LARGE SCALE GENOMIC DNA]</scope>
    <source>
        <strain evidence="4">DSM 1968</strain>
    </source>
</reference>
<dbReference type="EMBL" id="KV454479">
    <property type="protein sequence ID" value="ODV61608.1"/>
    <property type="molecule type" value="Genomic_DNA"/>
</dbReference>
<feature type="region of interest" description="Disordered" evidence="1">
    <location>
        <begin position="37"/>
        <end position="58"/>
    </location>
</feature>
<dbReference type="GO" id="GO:0003729">
    <property type="term" value="F:mRNA binding"/>
    <property type="evidence" value="ECO:0007669"/>
    <property type="project" value="TreeGrafter"/>
</dbReference>
<dbReference type="InParanoid" id="A0A1D2VJ05"/>
<dbReference type="InterPro" id="IPR011990">
    <property type="entry name" value="TPR-like_helical_dom_sf"/>
</dbReference>
<accession>A0A1D2VJ05</accession>
<protein>
    <recommendedName>
        <fullName evidence="2">Mtf2-like C-terminal domain-containing protein</fullName>
    </recommendedName>
</protein>
<dbReference type="InterPro" id="IPR043837">
    <property type="entry name" value="Mtf2-like_C"/>
</dbReference>
<dbReference type="Pfam" id="PF19189">
    <property type="entry name" value="Mtf2"/>
    <property type="match status" value="1"/>
</dbReference>
<sequence>MFLNQLNVRLRQQQKNLLSSVLSNHLILSRSIVIVPKSKSHPDSNSKSKPKSKTNQEIFQPDLKNQLKTQKDVLDYVYYGNQTDTKKGTDIYLERIKRIEKAVKVIKKNTEHEKNKQMNQQFDAKNHDYKKDAESILNELLPEPSTNIKVNLLKSLPSNTTLELPNSVIQNQTKKFDNSLNSLFDKAAPGINLPERVYDKIKNSSIIYLISKQNQNWIEVIKDLYLSRNGFEDLEIGDIEKLYTLIPNDQKTKINSLFFEMLSDVNKQPSRFIYDLAINSFADQGNVHFSECFYQQLIAEGKRPGKQTFGNIFKSFFKFIKFNTDTELVTSFQSEDITEKLNYYLSEMKKYKINIKENLVIITILLQISTKLKNKQQVVEIFDMVKFLSIGADVHFYNSIFTFYTDFDTQNIFKCLDLFEDMRTNGIEPDARTYEILSRVCFSKDEYMLQAWEFFLKAYVKNNYEINEQLLILLMSLCSKDNDLVMVRVLFLNLYQRIKKISPEVLFVLFSSYRTFINNKIKSQTNQVEKLPLMLATDFGKNLRTNLLHSINFKSNRIEQEEGYEDLKTSPNRLDFNQVTLPFIPVYELKTDEQVLFESDAIWSYILLEHPDIINFRTVGAYLQISTEHAKSLDEFKKRYENFTYLDDDGLKFKKLDKGLIIDNSNTNENKTTAEEEEGKSENQDEDGSKDEYDIEIEDGIEIENDIKTTIPQQAEKPEALELAKNLGYKIARNSYIYKIALAAAKNFKDIGFAQEVWMERGKFRKTRLFKSLPPDVRKEEDFTFAVKLVGTFSEIGYLRDALSIITSTENQFKWTYYLVKNFYIKAQEMGDTFTVRKLHWILNKDKMDRNQIKKKLYQRNNERQGPRDNYPDKRRSRW</sequence>
<dbReference type="RefSeq" id="XP_020047915.1">
    <property type="nucleotide sequence ID" value="XM_020193133.1"/>
</dbReference>
<dbReference type="OrthoDB" id="185373at2759"/>
<dbReference type="PANTHER" id="PTHR47934:SF6">
    <property type="entry name" value="MITOCHONDRIAL GROUP I INTRON SPLICING FACTOR CCM1-RELATED"/>
    <property type="match status" value="1"/>
</dbReference>
<dbReference type="FunCoup" id="A0A1D2VJ05">
    <property type="interactions" value="106"/>
</dbReference>
<organism evidence="3 4">
    <name type="scientific">Ascoidea rubescens DSM 1968</name>
    <dbReference type="NCBI Taxonomy" id="1344418"/>
    <lineage>
        <taxon>Eukaryota</taxon>
        <taxon>Fungi</taxon>
        <taxon>Dikarya</taxon>
        <taxon>Ascomycota</taxon>
        <taxon>Saccharomycotina</taxon>
        <taxon>Saccharomycetes</taxon>
        <taxon>Ascoideaceae</taxon>
        <taxon>Ascoidea</taxon>
    </lineage>
</organism>
<dbReference type="GO" id="GO:0005739">
    <property type="term" value="C:mitochondrion"/>
    <property type="evidence" value="ECO:0007669"/>
    <property type="project" value="InterPro"/>
</dbReference>
<dbReference type="Proteomes" id="UP000095038">
    <property type="component" value="Unassembled WGS sequence"/>
</dbReference>
<dbReference type="AlphaFoldDB" id="A0A1D2VJ05"/>
<gene>
    <name evidence="3" type="ORF">ASCRUDRAFT_75597</name>
</gene>
<feature type="compositionally biased region" description="Basic and acidic residues" evidence="1">
    <location>
        <begin position="861"/>
        <end position="879"/>
    </location>
</feature>
<evidence type="ECO:0000259" key="2">
    <source>
        <dbReference type="Pfam" id="PF19189"/>
    </source>
</evidence>
<evidence type="ECO:0000313" key="3">
    <source>
        <dbReference type="EMBL" id="ODV61608.1"/>
    </source>
</evidence>
<dbReference type="STRING" id="1344418.A0A1D2VJ05"/>
<name>A0A1D2VJ05_9ASCO</name>
<dbReference type="GO" id="GO:0006396">
    <property type="term" value="P:RNA processing"/>
    <property type="evidence" value="ECO:0007669"/>
    <property type="project" value="TreeGrafter"/>
</dbReference>
<dbReference type="InterPro" id="IPR051114">
    <property type="entry name" value="Mito_RNA_Proc_CCM1"/>
</dbReference>
<proteinExistence type="predicted"/>
<dbReference type="PANTHER" id="PTHR47934">
    <property type="entry name" value="PENTATRICOPEPTIDE REPEAT-CONTAINING PROTEIN PET309, MITOCHONDRIAL"/>
    <property type="match status" value="1"/>
</dbReference>
<dbReference type="GeneID" id="30966769"/>
<keyword evidence="4" id="KW-1185">Reference proteome</keyword>
<dbReference type="Gene3D" id="1.25.40.10">
    <property type="entry name" value="Tetratricopeptide repeat domain"/>
    <property type="match status" value="1"/>
</dbReference>
<feature type="region of interest" description="Disordered" evidence="1">
    <location>
        <begin position="859"/>
        <end position="879"/>
    </location>
</feature>
<evidence type="ECO:0000256" key="1">
    <source>
        <dbReference type="SAM" id="MobiDB-lite"/>
    </source>
</evidence>
<dbReference type="GO" id="GO:0007005">
    <property type="term" value="P:mitochondrion organization"/>
    <property type="evidence" value="ECO:0007669"/>
    <property type="project" value="TreeGrafter"/>
</dbReference>
<feature type="domain" description="Mtf2-like C-terminal" evidence="2">
    <location>
        <begin position="360"/>
        <end position="441"/>
    </location>
</feature>
<feature type="region of interest" description="Disordered" evidence="1">
    <location>
        <begin position="664"/>
        <end position="692"/>
    </location>
</feature>
<evidence type="ECO:0000313" key="4">
    <source>
        <dbReference type="Proteomes" id="UP000095038"/>
    </source>
</evidence>